<dbReference type="OrthoDB" id="3298075at2759"/>
<keyword evidence="3" id="KW-1185">Reference proteome</keyword>
<reference evidence="3" key="2">
    <citation type="submission" date="2015-01" db="EMBL/GenBank/DDBJ databases">
        <title>Evolutionary Origins and Diversification of the Mycorrhizal Mutualists.</title>
        <authorList>
            <consortium name="DOE Joint Genome Institute"/>
            <consortium name="Mycorrhizal Genomics Consortium"/>
            <person name="Kohler A."/>
            <person name="Kuo A."/>
            <person name="Nagy L.G."/>
            <person name="Floudas D."/>
            <person name="Copeland A."/>
            <person name="Barry K.W."/>
            <person name="Cichocki N."/>
            <person name="Veneault-Fourrey C."/>
            <person name="LaButti K."/>
            <person name="Lindquist E.A."/>
            <person name="Lipzen A."/>
            <person name="Lundell T."/>
            <person name="Morin E."/>
            <person name="Murat C."/>
            <person name="Riley R."/>
            <person name="Ohm R."/>
            <person name="Sun H."/>
            <person name="Tunlid A."/>
            <person name="Henrissat B."/>
            <person name="Grigoriev I.V."/>
            <person name="Hibbett D.S."/>
            <person name="Martin F."/>
        </authorList>
    </citation>
    <scope>NUCLEOTIDE SEQUENCE [LARGE SCALE GENOMIC DNA]</scope>
    <source>
        <strain evidence="3">MUT 4182</strain>
    </source>
</reference>
<feature type="region of interest" description="Disordered" evidence="1">
    <location>
        <begin position="93"/>
        <end position="142"/>
    </location>
</feature>
<dbReference type="AlphaFoldDB" id="A0A0C3QA49"/>
<protein>
    <submittedName>
        <fullName evidence="2">Uncharacterized protein</fullName>
    </submittedName>
</protein>
<feature type="region of interest" description="Disordered" evidence="1">
    <location>
        <begin position="1"/>
        <end position="26"/>
    </location>
</feature>
<dbReference type="EMBL" id="KN823155">
    <property type="protein sequence ID" value="KIO20934.1"/>
    <property type="molecule type" value="Genomic_DNA"/>
</dbReference>
<proteinExistence type="predicted"/>
<evidence type="ECO:0000313" key="2">
    <source>
        <dbReference type="EMBL" id="KIO20934.1"/>
    </source>
</evidence>
<evidence type="ECO:0000313" key="3">
    <source>
        <dbReference type="Proteomes" id="UP000054248"/>
    </source>
</evidence>
<dbReference type="HOGENOM" id="CLU_1723666_0_0_1"/>
<dbReference type="Proteomes" id="UP000054248">
    <property type="component" value="Unassembled WGS sequence"/>
</dbReference>
<name>A0A0C3QA49_9AGAM</name>
<sequence>MQNHEHGPADGFGAPWSKHDDSSSRVQLSANMTHRLEKLARLRIDPSRIKFPEDGRKYEGGYATVSRGFLASSPDDTKEQVLELNVGSLTSGYRPVMTEGDNEGRGAAGCDAERKPRNEVVAQEREQELDGETSGRREVSES</sequence>
<accession>A0A0C3QA49</accession>
<gene>
    <name evidence="2" type="ORF">M407DRAFT_29433</name>
</gene>
<reference evidence="2 3" key="1">
    <citation type="submission" date="2014-04" db="EMBL/GenBank/DDBJ databases">
        <authorList>
            <consortium name="DOE Joint Genome Institute"/>
            <person name="Kuo A."/>
            <person name="Girlanda M."/>
            <person name="Perotto S."/>
            <person name="Kohler A."/>
            <person name="Nagy L.G."/>
            <person name="Floudas D."/>
            <person name="Copeland A."/>
            <person name="Barry K.W."/>
            <person name="Cichocki N."/>
            <person name="Veneault-Fourrey C."/>
            <person name="LaButti K."/>
            <person name="Lindquist E.A."/>
            <person name="Lipzen A."/>
            <person name="Lundell T."/>
            <person name="Morin E."/>
            <person name="Murat C."/>
            <person name="Sun H."/>
            <person name="Tunlid A."/>
            <person name="Henrissat B."/>
            <person name="Grigoriev I.V."/>
            <person name="Hibbett D.S."/>
            <person name="Martin F."/>
            <person name="Nordberg H.P."/>
            <person name="Cantor M.N."/>
            <person name="Hua S.X."/>
        </authorList>
    </citation>
    <scope>NUCLEOTIDE SEQUENCE [LARGE SCALE GENOMIC DNA]</scope>
    <source>
        <strain evidence="2 3">MUT 4182</strain>
    </source>
</reference>
<organism evidence="2 3">
    <name type="scientific">Tulasnella calospora MUT 4182</name>
    <dbReference type="NCBI Taxonomy" id="1051891"/>
    <lineage>
        <taxon>Eukaryota</taxon>
        <taxon>Fungi</taxon>
        <taxon>Dikarya</taxon>
        <taxon>Basidiomycota</taxon>
        <taxon>Agaricomycotina</taxon>
        <taxon>Agaricomycetes</taxon>
        <taxon>Cantharellales</taxon>
        <taxon>Tulasnellaceae</taxon>
        <taxon>Tulasnella</taxon>
    </lineage>
</organism>
<feature type="compositionally biased region" description="Basic and acidic residues" evidence="1">
    <location>
        <begin position="111"/>
        <end position="142"/>
    </location>
</feature>
<evidence type="ECO:0000256" key="1">
    <source>
        <dbReference type="SAM" id="MobiDB-lite"/>
    </source>
</evidence>